<evidence type="ECO:0000313" key="1">
    <source>
        <dbReference type="EMBL" id="NDW22323.1"/>
    </source>
</evidence>
<comment type="caution">
    <text evidence="1">The sequence shown here is derived from an EMBL/GenBank/DDBJ whole genome shotgun (WGS) entry which is preliminary data.</text>
</comment>
<dbReference type="EMBL" id="JAAAWP010000007">
    <property type="protein sequence ID" value="NDW22323.1"/>
    <property type="molecule type" value="Genomic_DNA"/>
</dbReference>
<organism evidence="1 2">
    <name type="scientific">Alteromonas hispanica</name>
    <dbReference type="NCBI Taxonomy" id="315421"/>
    <lineage>
        <taxon>Bacteria</taxon>
        <taxon>Pseudomonadati</taxon>
        <taxon>Pseudomonadota</taxon>
        <taxon>Gammaproteobacteria</taxon>
        <taxon>Alteromonadales</taxon>
        <taxon>Alteromonadaceae</taxon>
        <taxon>Alteromonas/Salinimonas group</taxon>
        <taxon>Alteromonas</taxon>
    </lineage>
</organism>
<proteinExistence type="predicted"/>
<reference evidence="1 2" key="1">
    <citation type="submission" date="2020-01" db="EMBL/GenBank/DDBJ databases">
        <title>Genomes of bacteria type strains.</title>
        <authorList>
            <person name="Chen J."/>
            <person name="Zhu S."/>
            <person name="Yang J."/>
        </authorList>
    </citation>
    <scope>NUCLEOTIDE SEQUENCE [LARGE SCALE GENOMIC DNA]</scope>
    <source>
        <strain evidence="1 2">LMG 22958</strain>
    </source>
</reference>
<sequence>MPSTDLPFQPALLSKTSAKQVSKQLAEIKAAMSAQLSGQSITLASNAFTTSSTVTIERKAIQDNRGLPIQGRHNNPAFVFTLLKQGDSCFLRYENKVSKVSASDEASDTSANLTALAGVTCVASAE</sequence>
<dbReference type="Proteomes" id="UP000478837">
    <property type="component" value="Unassembled WGS sequence"/>
</dbReference>
<accession>A0A6L9MWP5</accession>
<gene>
    <name evidence="1" type="ORF">GTW09_12380</name>
</gene>
<protein>
    <submittedName>
        <fullName evidence="1">Uncharacterized protein</fullName>
    </submittedName>
</protein>
<name>A0A6L9MWP5_9ALTE</name>
<dbReference type="AlphaFoldDB" id="A0A6L9MWP5"/>
<keyword evidence="2" id="KW-1185">Reference proteome</keyword>
<dbReference type="RefSeq" id="WP_163112130.1">
    <property type="nucleotide sequence ID" value="NZ_JAAAWP010000007.1"/>
</dbReference>
<evidence type="ECO:0000313" key="2">
    <source>
        <dbReference type="Proteomes" id="UP000478837"/>
    </source>
</evidence>